<dbReference type="Gene3D" id="3.90.1200.10">
    <property type="match status" value="1"/>
</dbReference>
<proteinExistence type="predicted"/>
<dbReference type="AlphaFoldDB" id="A0A852ZTX5"/>
<dbReference type="Proteomes" id="UP000567795">
    <property type="component" value="Unassembled WGS sequence"/>
</dbReference>
<dbReference type="SUPFAM" id="SSF56112">
    <property type="entry name" value="Protein kinase-like (PK-like)"/>
    <property type="match status" value="1"/>
</dbReference>
<dbReference type="RefSeq" id="WP_179813148.1">
    <property type="nucleotide sequence ID" value="NZ_JACBZD010000001.1"/>
</dbReference>
<protein>
    <submittedName>
        <fullName evidence="2">Maltokinase</fullName>
        <ecNumber evidence="2">2.7.1.175</ecNumber>
    </submittedName>
</protein>
<evidence type="ECO:0000313" key="3">
    <source>
        <dbReference type="Proteomes" id="UP000567795"/>
    </source>
</evidence>
<reference evidence="2 3" key="1">
    <citation type="submission" date="2020-07" db="EMBL/GenBank/DDBJ databases">
        <title>Sequencing the genomes of 1000 actinobacteria strains.</title>
        <authorList>
            <person name="Klenk H.-P."/>
        </authorList>
    </citation>
    <scope>NUCLEOTIDE SEQUENCE [LARGE SCALE GENOMIC DNA]</scope>
    <source>
        <strain evidence="2 3">DSM 42178</strain>
    </source>
</reference>
<organism evidence="2 3">
    <name type="scientific">Allostreptomyces psammosilenae</name>
    <dbReference type="NCBI Taxonomy" id="1892865"/>
    <lineage>
        <taxon>Bacteria</taxon>
        <taxon>Bacillati</taxon>
        <taxon>Actinomycetota</taxon>
        <taxon>Actinomycetes</taxon>
        <taxon>Kitasatosporales</taxon>
        <taxon>Streptomycetaceae</taxon>
        <taxon>Allostreptomyces</taxon>
    </lineage>
</organism>
<name>A0A852ZTX5_9ACTN</name>
<sequence>MDTQPDGVPGTALAALLRAAPWLPEHQRRADRFRIADWAELPAPAPPEGRNPDGRLLLLVVAPEGGTADGTRYFVPVALPAGPAGAAALAEAHGTAAFDTAAVRRVLAGRPLRTARGHLVEFRPAGRPDGDRPVRQLPFARGWSSNALSLVDLAGRPHIHKTYRALDPDTREPDLLRLMDGGGRTPALAGDYGYLDTGTGVRHPLGVVYAYAPGDGVDAPLRANMRSLWPLLRDAAAPERTAVAHLAPLERELRRAGSFLRGFHDDLRARIGEGAASHLPFPAEHHLDEAARRLGELAPAVAAGDGLPARVSRAALDALRREVTGIRARLRDPATSAPPSGPCHGDLHLSHLLCRPRDGADDRADGGWELCVIDLSTPCADPDSPHYPDQSPWQDLVAVQRALEYFTADEAAEHAAHLLGTDNLSAARAALLDTAGALVGTPGWPPGRRAVLRRVHLAADAWRARVLRLLLDGYARGGASPAGHPLWRLLRLRRLLHEVAYNQAHDRPYYLAMDLRHALAPAAPTTDPAPSAPAATDPTAAPVPAAPGAPTRSPED</sequence>
<evidence type="ECO:0000256" key="1">
    <source>
        <dbReference type="SAM" id="MobiDB-lite"/>
    </source>
</evidence>
<dbReference type="EMBL" id="JACBZD010000001">
    <property type="protein sequence ID" value="NYI04214.1"/>
    <property type="molecule type" value="Genomic_DNA"/>
</dbReference>
<dbReference type="GO" id="GO:0016301">
    <property type="term" value="F:kinase activity"/>
    <property type="evidence" value="ECO:0007669"/>
    <property type="project" value="UniProtKB-KW"/>
</dbReference>
<dbReference type="InterPro" id="IPR011009">
    <property type="entry name" value="Kinase-like_dom_sf"/>
</dbReference>
<keyword evidence="2" id="KW-0418">Kinase</keyword>
<comment type="caution">
    <text evidence="2">The sequence shown here is derived from an EMBL/GenBank/DDBJ whole genome shotgun (WGS) entry which is preliminary data.</text>
</comment>
<feature type="region of interest" description="Disordered" evidence="1">
    <location>
        <begin position="521"/>
        <end position="556"/>
    </location>
</feature>
<keyword evidence="2" id="KW-0808">Transferase</keyword>
<keyword evidence="3" id="KW-1185">Reference proteome</keyword>
<gene>
    <name evidence="2" type="ORF">FHU37_001157</name>
</gene>
<dbReference type="EC" id="2.7.1.175" evidence="2"/>
<evidence type="ECO:0000313" key="2">
    <source>
        <dbReference type="EMBL" id="NYI04214.1"/>
    </source>
</evidence>
<accession>A0A852ZTX5</accession>